<dbReference type="RefSeq" id="WP_192762354.1">
    <property type="nucleotide sequence ID" value="NZ_JADBDZ010000001.1"/>
</dbReference>
<evidence type="ECO:0000256" key="4">
    <source>
        <dbReference type="HAMAP-Rule" id="MF_00434"/>
    </source>
</evidence>
<dbReference type="InterPro" id="IPR036428">
    <property type="entry name" value="PCD_sf"/>
</dbReference>
<proteinExistence type="inferred from homology"/>
<comment type="caution">
    <text evidence="5">The sequence shown here is derived from an EMBL/GenBank/DDBJ whole genome shotgun (WGS) entry which is preliminary data.</text>
</comment>
<dbReference type="Proteomes" id="UP000627838">
    <property type="component" value="Unassembled WGS sequence"/>
</dbReference>
<dbReference type="PANTHER" id="PTHR12599">
    <property type="entry name" value="PTERIN-4-ALPHA-CARBINOLAMINE DEHYDRATASE"/>
    <property type="match status" value="1"/>
</dbReference>
<keyword evidence="3 4" id="KW-0456">Lyase</keyword>
<protein>
    <recommendedName>
        <fullName evidence="4">Putative pterin-4-alpha-carbinolamine dehydratase</fullName>
        <shortName evidence="4">PHS</shortName>
        <ecNumber evidence="4">4.2.1.96</ecNumber>
    </recommendedName>
    <alternativeName>
        <fullName evidence="4">4-alpha-hydroxy-tetrahydropterin dehydratase</fullName>
    </alternativeName>
    <alternativeName>
        <fullName evidence="4">Pterin carbinolamine dehydratase</fullName>
        <shortName evidence="4">PCD</shortName>
    </alternativeName>
</protein>
<dbReference type="EC" id="4.2.1.96" evidence="4"/>
<reference evidence="5 6" key="1">
    <citation type="submission" date="2020-10" db="EMBL/GenBank/DDBJ databases">
        <title>Sequencing the genomes of 1000 actinobacteria strains.</title>
        <authorList>
            <person name="Klenk H.-P."/>
        </authorList>
    </citation>
    <scope>NUCLEOTIDE SEQUENCE [LARGE SCALE GENOMIC DNA]</scope>
    <source>
        <strain evidence="5 6">DSM 46744</strain>
    </source>
</reference>
<dbReference type="GO" id="GO:0008124">
    <property type="term" value="F:4-alpha-hydroxytetrahydrobiopterin dehydratase activity"/>
    <property type="evidence" value="ECO:0007669"/>
    <property type="project" value="UniProtKB-EC"/>
</dbReference>
<comment type="similarity">
    <text evidence="2 4">Belongs to the pterin-4-alpha-carbinolamine dehydratase family.</text>
</comment>
<evidence type="ECO:0000313" key="5">
    <source>
        <dbReference type="EMBL" id="MBE1536301.1"/>
    </source>
</evidence>
<dbReference type="Pfam" id="PF01329">
    <property type="entry name" value="Pterin_4a"/>
    <property type="match status" value="1"/>
</dbReference>
<dbReference type="NCBIfam" id="NF002017">
    <property type="entry name" value="PRK00823.1-2"/>
    <property type="match status" value="1"/>
</dbReference>
<sequence length="103" mass="10787">MADTLDDTAVAGRLSALPDWTRDGDAIRRQVRAATFLDGIDLVARVARAAEAAGHHPDIDIRWRTLTFTLTTHSAGGLTAKDFDLAARIDALATGATGGDEGG</sequence>
<evidence type="ECO:0000256" key="1">
    <source>
        <dbReference type="ARBA" id="ARBA00001554"/>
    </source>
</evidence>
<dbReference type="SUPFAM" id="SSF55248">
    <property type="entry name" value="PCD-like"/>
    <property type="match status" value="1"/>
</dbReference>
<evidence type="ECO:0000256" key="3">
    <source>
        <dbReference type="ARBA" id="ARBA00023239"/>
    </source>
</evidence>
<dbReference type="PANTHER" id="PTHR12599:SF0">
    <property type="entry name" value="PTERIN-4-ALPHA-CARBINOLAMINE DEHYDRATASE"/>
    <property type="match status" value="1"/>
</dbReference>
<keyword evidence="6" id="KW-1185">Reference proteome</keyword>
<gene>
    <name evidence="5" type="ORF">H4W34_006134</name>
</gene>
<evidence type="ECO:0000313" key="6">
    <source>
        <dbReference type="Proteomes" id="UP000627838"/>
    </source>
</evidence>
<dbReference type="Gene3D" id="3.30.1360.20">
    <property type="entry name" value="Transcriptional coactivator/pterin dehydratase"/>
    <property type="match status" value="1"/>
</dbReference>
<name>A0ABR9K0F3_9ACTN</name>
<dbReference type="HAMAP" id="MF_00434">
    <property type="entry name" value="Pterin_4_alpha"/>
    <property type="match status" value="1"/>
</dbReference>
<dbReference type="CDD" id="cd00488">
    <property type="entry name" value="PCD_DCoH"/>
    <property type="match status" value="1"/>
</dbReference>
<dbReference type="InterPro" id="IPR001533">
    <property type="entry name" value="Pterin_deHydtase"/>
</dbReference>
<dbReference type="EMBL" id="JADBDZ010000001">
    <property type="protein sequence ID" value="MBE1536301.1"/>
    <property type="molecule type" value="Genomic_DNA"/>
</dbReference>
<organism evidence="5 6">
    <name type="scientific">Actinomadura algeriensis</name>
    <dbReference type="NCBI Taxonomy" id="1679523"/>
    <lineage>
        <taxon>Bacteria</taxon>
        <taxon>Bacillati</taxon>
        <taxon>Actinomycetota</taxon>
        <taxon>Actinomycetes</taxon>
        <taxon>Streptosporangiales</taxon>
        <taxon>Thermomonosporaceae</taxon>
        <taxon>Actinomadura</taxon>
    </lineage>
</organism>
<evidence type="ECO:0000256" key="2">
    <source>
        <dbReference type="ARBA" id="ARBA00006472"/>
    </source>
</evidence>
<accession>A0ABR9K0F3</accession>
<comment type="catalytic activity">
    <reaction evidence="1 4">
        <text>(4aS,6R)-4a-hydroxy-L-erythro-5,6,7,8-tetrahydrobiopterin = (6R)-L-erythro-6,7-dihydrobiopterin + H2O</text>
        <dbReference type="Rhea" id="RHEA:11920"/>
        <dbReference type="ChEBI" id="CHEBI:15377"/>
        <dbReference type="ChEBI" id="CHEBI:15642"/>
        <dbReference type="ChEBI" id="CHEBI:43120"/>
        <dbReference type="EC" id="4.2.1.96"/>
    </reaction>
</comment>